<dbReference type="AlphaFoldDB" id="A0A947DIE2"/>
<feature type="binding site" evidence="8">
    <location>
        <position position="102"/>
    </location>
    <ligand>
        <name>NADP(+)</name>
        <dbReference type="ChEBI" id="CHEBI:58349"/>
    </ligand>
</feature>
<evidence type="ECO:0000313" key="11">
    <source>
        <dbReference type="EMBL" id="MBT9317555.1"/>
    </source>
</evidence>
<dbReference type="GO" id="GO:0006098">
    <property type="term" value="P:pentose-phosphate shunt"/>
    <property type="evidence" value="ECO:0007669"/>
    <property type="project" value="UniProtKB-KW"/>
</dbReference>
<evidence type="ECO:0000259" key="10">
    <source>
        <dbReference type="SMART" id="SM01350"/>
    </source>
</evidence>
<dbReference type="EC" id="1.1.1.44" evidence="5 9"/>
<evidence type="ECO:0000256" key="7">
    <source>
        <dbReference type="PIRSR" id="PIRSR000109-2"/>
    </source>
</evidence>
<feature type="binding site" evidence="7">
    <location>
        <position position="444"/>
    </location>
    <ligand>
        <name>substrate</name>
        <note>ligand shared between dimeric partners</note>
    </ligand>
</feature>
<dbReference type="Gene3D" id="1.20.5.320">
    <property type="entry name" value="6-Phosphogluconate Dehydrogenase, domain 3"/>
    <property type="match status" value="1"/>
</dbReference>
<sequence length="472" mass="51718">MAQSFGVIGLAVMGENLALNVERNGFPISVYNRSREKTDAFMANRAVGKNVVAAYSLEEFVASLERPRRVLLMVKAGKPVDAVIDQLMPLLDPEDMIIDGGNSLYEDTERRVKTLEGAGFRFIGMGVSGGEEGALNGPSLMPGGTRAAYESIEPIVKKIAAQVDDGPCVTYIGSGGAGHYVKMVHNGIEYGDMQLIAEAYDLMKNVLGLSHQQLHEVFAQWNTTEELDSFLIEITADIFTKTEGDTALVEKILDAAGQKGTGRWTVMNALEMGVGIPTITAAVNARIMSSIKDERVAASTQISGPDGKITENTTLWINKIRDALYCSKICSYAQGMALLRKASETYGYDLDLGECARIWKGGCIIRARFLNKIKHAFSENPALPNLLLAPEFKQTILDRQSAWRDVVAMAAQYGVPVPAFSASLDYFDSYRRAQLPQNLTQAQRDYFGAHTYKRVDQDGTFHTEWAKETAAV</sequence>
<proteinExistence type="inferred from homology"/>
<feature type="binding site" evidence="8">
    <location>
        <begin position="74"/>
        <end position="76"/>
    </location>
    <ligand>
        <name>NADP(+)</name>
        <dbReference type="ChEBI" id="CHEBI:58349"/>
    </ligand>
</feature>
<dbReference type="InterPro" id="IPR006183">
    <property type="entry name" value="Pgluconate_DH"/>
</dbReference>
<evidence type="ECO:0000256" key="2">
    <source>
        <dbReference type="ARBA" id="ARBA00011738"/>
    </source>
</evidence>
<evidence type="ECO:0000313" key="12">
    <source>
        <dbReference type="Proteomes" id="UP000717364"/>
    </source>
</evidence>
<feature type="binding site" description="in other chain" evidence="7">
    <location>
        <begin position="185"/>
        <end position="186"/>
    </location>
    <ligand>
        <name>substrate</name>
        <note>ligand shared between dimeric partners</note>
    </ligand>
</feature>
<evidence type="ECO:0000256" key="4">
    <source>
        <dbReference type="ARBA" id="ARBA00023064"/>
    </source>
</evidence>
<dbReference type="PRINTS" id="PR00076">
    <property type="entry name" value="6PGDHDRGNASE"/>
</dbReference>
<feature type="active site" description="Proton acceptor" evidence="6">
    <location>
        <position position="182"/>
    </location>
</feature>
<keyword evidence="4 9" id="KW-0311">Gluconate utilization</keyword>
<dbReference type="PIRSF" id="PIRSF000109">
    <property type="entry name" value="6PGD"/>
    <property type="match status" value="1"/>
</dbReference>
<reference evidence="11" key="2">
    <citation type="journal article" date="2021" name="Mar. Drugs">
        <title>Genome Reduction and Secondary Metabolism of the Marine Sponge-Associated Cyanobacterium Leptothoe.</title>
        <authorList>
            <person name="Konstantinou D."/>
            <person name="Popin R.V."/>
            <person name="Fewer D.P."/>
            <person name="Sivonen K."/>
            <person name="Gkelis S."/>
        </authorList>
    </citation>
    <scope>NUCLEOTIDE SEQUENCE</scope>
    <source>
        <strain evidence="11">TAU-MAC 1115</strain>
    </source>
</reference>
<dbReference type="SUPFAM" id="SSF48179">
    <property type="entry name" value="6-phosphogluconate dehydrogenase C-terminal domain-like"/>
    <property type="match status" value="1"/>
</dbReference>
<dbReference type="PANTHER" id="PTHR11811">
    <property type="entry name" value="6-PHOSPHOGLUCONATE DEHYDROGENASE"/>
    <property type="match status" value="1"/>
</dbReference>
<dbReference type="InterPro" id="IPR008927">
    <property type="entry name" value="6-PGluconate_DH-like_C_sf"/>
</dbReference>
<keyword evidence="3 5" id="KW-0560">Oxidoreductase</keyword>
<dbReference type="SUPFAM" id="SSF51735">
    <property type="entry name" value="NAD(P)-binding Rossmann-fold domains"/>
    <property type="match status" value="1"/>
</dbReference>
<dbReference type="GO" id="GO:0004616">
    <property type="term" value="F:phosphogluconate dehydrogenase (decarboxylating) activity"/>
    <property type="evidence" value="ECO:0007669"/>
    <property type="project" value="UniProtKB-EC"/>
</dbReference>
<evidence type="ECO:0000256" key="5">
    <source>
        <dbReference type="PIRNR" id="PIRNR000109"/>
    </source>
</evidence>
<dbReference type="SMART" id="SM01350">
    <property type="entry name" value="6PGD"/>
    <property type="match status" value="1"/>
</dbReference>
<comment type="pathway">
    <text evidence="5 9">Carbohydrate degradation; pentose phosphate pathway; D-ribulose 5-phosphate from D-glucose 6-phosphate (oxidative stage): step 3/3.</text>
</comment>
<keyword evidence="12" id="KW-1185">Reference proteome</keyword>
<reference evidence="11" key="1">
    <citation type="submission" date="2020-11" db="EMBL/GenBank/DDBJ databases">
        <authorList>
            <person name="Konstantinou D."/>
            <person name="Gkelis S."/>
            <person name="Popin R."/>
            <person name="Fewer D."/>
            <person name="Sivonen K."/>
        </authorList>
    </citation>
    <scope>NUCLEOTIDE SEQUENCE</scope>
    <source>
        <strain evidence="11">TAU-MAC 1115</strain>
    </source>
</reference>
<feature type="binding site" description="in other chain" evidence="7">
    <location>
        <position position="190"/>
    </location>
    <ligand>
        <name>substrate</name>
        <note>ligand shared between dimeric partners</note>
    </ligand>
</feature>
<dbReference type="GO" id="GO:0019521">
    <property type="term" value="P:D-gluconate metabolic process"/>
    <property type="evidence" value="ECO:0007669"/>
    <property type="project" value="UniProtKB-KW"/>
</dbReference>
<comment type="catalytic activity">
    <reaction evidence="5 9">
        <text>6-phospho-D-gluconate + NADP(+) = D-ribulose 5-phosphate + CO2 + NADPH</text>
        <dbReference type="Rhea" id="RHEA:10116"/>
        <dbReference type="ChEBI" id="CHEBI:16526"/>
        <dbReference type="ChEBI" id="CHEBI:57783"/>
        <dbReference type="ChEBI" id="CHEBI:58121"/>
        <dbReference type="ChEBI" id="CHEBI:58349"/>
        <dbReference type="ChEBI" id="CHEBI:58759"/>
        <dbReference type="EC" id="1.1.1.44"/>
    </reaction>
</comment>
<keyword evidence="5 9" id="KW-0521">NADP</keyword>
<feature type="active site" description="Proton donor" evidence="6">
    <location>
        <position position="189"/>
    </location>
</feature>
<feature type="binding site" description="in other chain" evidence="7">
    <location>
        <begin position="128"/>
        <end position="130"/>
    </location>
    <ligand>
        <name>substrate</name>
        <note>ligand shared between dimeric partners</note>
    </ligand>
</feature>
<dbReference type="GO" id="GO:0050661">
    <property type="term" value="F:NADP binding"/>
    <property type="evidence" value="ECO:0007669"/>
    <property type="project" value="InterPro"/>
</dbReference>
<dbReference type="EMBL" id="JADOES010000050">
    <property type="protein sequence ID" value="MBT9317555.1"/>
    <property type="molecule type" value="Genomic_DNA"/>
</dbReference>
<dbReference type="PROSITE" id="PS00461">
    <property type="entry name" value="6PGD"/>
    <property type="match status" value="1"/>
</dbReference>
<feature type="binding site" evidence="8">
    <location>
        <begin position="9"/>
        <end position="14"/>
    </location>
    <ligand>
        <name>NADP(+)</name>
        <dbReference type="ChEBI" id="CHEBI:58349"/>
    </ligand>
</feature>
<dbReference type="Proteomes" id="UP000717364">
    <property type="component" value="Unassembled WGS sequence"/>
</dbReference>
<dbReference type="NCBIfam" id="NF006765">
    <property type="entry name" value="PRK09287.1"/>
    <property type="match status" value="1"/>
</dbReference>
<evidence type="ECO:0000256" key="1">
    <source>
        <dbReference type="ARBA" id="ARBA00008419"/>
    </source>
</evidence>
<dbReference type="RefSeq" id="WP_215610618.1">
    <property type="nucleotide sequence ID" value="NZ_JADOES010000050.1"/>
</dbReference>
<dbReference type="FunFam" id="1.10.1040.10:FF:000002">
    <property type="entry name" value="6-phosphogluconate dehydrogenase, decarboxylating"/>
    <property type="match status" value="1"/>
</dbReference>
<protein>
    <recommendedName>
        <fullName evidence="5 9">6-phosphogluconate dehydrogenase, decarboxylating</fullName>
        <ecNumber evidence="5 9">1.1.1.44</ecNumber>
    </recommendedName>
</protein>
<accession>A0A947DIE2</accession>
<dbReference type="InterPro" id="IPR006115">
    <property type="entry name" value="6PGDH_NADP-bd"/>
</dbReference>
<dbReference type="Pfam" id="PF03446">
    <property type="entry name" value="NAD_binding_2"/>
    <property type="match status" value="1"/>
</dbReference>
<dbReference type="Gene3D" id="1.10.1040.10">
    <property type="entry name" value="N-(1-d-carboxylethyl)-l-norvaline Dehydrogenase, domain 2"/>
    <property type="match status" value="1"/>
</dbReference>
<feature type="binding site" description="in other chain" evidence="7">
    <location>
        <position position="259"/>
    </location>
    <ligand>
        <name>substrate</name>
        <note>ligand shared between dimeric partners</note>
    </ligand>
</feature>
<dbReference type="FunFam" id="1.20.5.320:FF:000001">
    <property type="entry name" value="6-phosphogluconate dehydrogenase, decarboxylating"/>
    <property type="match status" value="1"/>
</dbReference>
<dbReference type="InterPro" id="IPR006184">
    <property type="entry name" value="6PGdom_BS"/>
</dbReference>
<gene>
    <name evidence="11" type="primary">gnd</name>
    <name evidence="11" type="ORF">IXB50_19205</name>
</gene>
<feature type="binding site" description="in other chain" evidence="7">
    <location>
        <position position="286"/>
    </location>
    <ligand>
        <name>substrate</name>
        <note>ligand shared between dimeric partners</note>
    </ligand>
</feature>
<dbReference type="InterPro" id="IPR006113">
    <property type="entry name" value="6PGDH_Gnd/GntZ"/>
</dbReference>
<evidence type="ECO:0000256" key="3">
    <source>
        <dbReference type="ARBA" id="ARBA00023002"/>
    </source>
</evidence>
<dbReference type="NCBIfam" id="TIGR00873">
    <property type="entry name" value="gnd"/>
    <property type="match status" value="1"/>
</dbReference>
<dbReference type="FunFam" id="3.40.50.720:FF:000007">
    <property type="entry name" value="6-phosphogluconate dehydrogenase, decarboxylating"/>
    <property type="match status" value="1"/>
</dbReference>
<feature type="binding site" evidence="8">
    <location>
        <begin position="32"/>
        <end position="34"/>
    </location>
    <ligand>
        <name>NADP(+)</name>
        <dbReference type="ChEBI" id="CHEBI:58349"/>
    </ligand>
</feature>
<keyword evidence="5 9" id="KW-0570">Pentose shunt</keyword>
<dbReference type="InterPro" id="IPR006114">
    <property type="entry name" value="6PGDH_C"/>
</dbReference>
<feature type="domain" description="6-phosphogluconate dehydrogenase C-terminal" evidence="10">
    <location>
        <begin position="178"/>
        <end position="466"/>
    </location>
</feature>
<comment type="function">
    <text evidence="5">Catalyzes the oxidative decarboxylation of 6-phosphogluconate to ribulose 5-phosphate and CO(2), with concomitant reduction of NADP to NADPH.</text>
</comment>
<comment type="caution">
    <text evidence="11">The sequence shown here is derived from an EMBL/GenBank/DDBJ whole genome shotgun (WGS) entry which is preliminary data.</text>
</comment>
<feature type="binding site" description="in other chain" evidence="7">
    <location>
        <position position="102"/>
    </location>
    <ligand>
        <name>substrate</name>
        <note>ligand shared between dimeric partners</note>
    </ligand>
</feature>
<dbReference type="Gene3D" id="3.40.50.720">
    <property type="entry name" value="NAD(P)-binding Rossmann-like Domain"/>
    <property type="match status" value="1"/>
</dbReference>
<comment type="subunit">
    <text evidence="2 5">Homodimer.</text>
</comment>
<organism evidence="11 12">
    <name type="scientific">Leptothoe spongobia TAU-MAC 1115</name>
    <dbReference type="NCBI Taxonomy" id="1967444"/>
    <lineage>
        <taxon>Bacteria</taxon>
        <taxon>Bacillati</taxon>
        <taxon>Cyanobacteriota</taxon>
        <taxon>Cyanophyceae</taxon>
        <taxon>Nodosilineales</taxon>
        <taxon>Cymatolegaceae</taxon>
        <taxon>Leptothoe</taxon>
        <taxon>Leptothoe spongobia</taxon>
    </lineage>
</organism>
<evidence type="ECO:0000256" key="8">
    <source>
        <dbReference type="PIRSR" id="PIRSR000109-3"/>
    </source>
</evidence>
<comment type="similarity">
    <text evidence="1 5 9">Belongs to the 6-phosphogluconate dehydrogenase family.</text>
</comment>
<dbReference type="InterPro" id="IPR036291">
    <property type="entry name" value="NAD(P)-bd_dom_sf"/>
</dbReference>
<feature type="binding site" evidence="7">
    <location>
        <position position="450"/>
    </location>
    <ligand>
        <name>substrate</name>
        <note>ligand shared between dimeric partners</note>
    </ligand>
</feature>
<name>A0A947DIE2_9CYAN</name>
<dbReference type="InterPro" id="IPR013328">
    <property type="entry name" value="6PGD_dom2"/>
</dbReference>
<dbReference type="Pfam" id="PF00393">
    <property type="entry name" value="6PGD"/>
    <property type="match status" value="1"/>
</dbReference>
<evidence type="ECO:0000256" key="6">
    <source>
        <dbReference type="PIRSR" id="PIRSR000109-1"/>
    </source>
</evidence>
<evidence type="ECO:0000256" key="9">
    <source>
        <dbReference type="RuleBase" id="RU000485"/>
    </source>
</evidence>